<dbReference type="InterPro" id="IPR027417">
    <property type="entry name" value="P-loop_NTPase"/>
</dbReference>
<evidence type="ECO:0000256" key="13">
    <source>
        <dbReference type="RuleBase" id="RU003555"/>
    </source>
</evidence>
<keyword evidence="4 13" id="KW-0863">Zinc-finger</keyword>
<dbReference type="InterPro" id="IPR014721">
    <property type="entry name" value="Ribsml_uS5_D2-typ_fold_subgr"/>
</dbReference>
<proteinExistence type="inferred from homology"/>
<dbReference type="SUPFAM" id="SSF52540">
    <property type="entry name" value="P-loop containing nucleoside triphosphate hydrolases"/>
    <property type="match status" value="1"/>
</dbReference>
<dbReference type="InterPro" id="IPR020588">
    <property type="entry name" value="RecA_ATP-bd"/>
</dbReference>
<dbReference type="RefSeq" id="WP_168004269.1">
    <property type="nucleotide sequence ID" value="NZ_JAATHJ010000001.1"/>
</dbReference>
<evidence type="ECO:0000256" key="10">
    <source>
        <dbReference type="ARBA" id="ARBA00023204"/>
    </source>
</evidence>
<dbReference type="Gene3D" id="3.40.50.300">
    <property type="entry name" value="P-loop containing nucleotide triphosphate hydrolases"/>
    <property type="match status" value="1"/>
</dbReference>
<keyword evidence="3 11" id="KW-0227">DNA damage</keyword>
<dbReference type="SMART" id="SM00382">
    <property type="entry name" value="AAA"/>
    <property type="match status" value="1"/>
</dbReference>
<evidence type="ECO:0000256" key="5">
    <source>
        <dbReference type="ARBA" id="ARBA00022801"/>
    </source>
</evidence>
<dbReference type="GO" id="GO:0140664">
    <property type="term" value="F:ATP-dependent DNA damage sensor activity"/>
    <property type="evidence" value="ECO:0007669"/>
    <property type="project" value="InterPro"/>
</dbReference>
<evidence type="ECO:0000256" key="4">
    <source>
        <dbReference type="ARBA" id="ARBA00022771"/>
    </source>
</evidence>
<dbReference type="FunFam" id="3.30.230.10:FF:000031">
    <property type="entry name" value="DNA repair protein RadA"/>
    <property type="match status" value="1"/>
</dbReference>
<evidence type="ECO:0000313" key="16">
    <source>
        <dbReference type="Proteomes" id="UP000752012"/>
    </source>
</evidence>
<evidence type="ECO:0000259" key="14">
    <source>
        <dbReference type="PROSITE" id="PS50162"/>
    </source>
</evidence>
<evidence type="ECO:0000256" key="12">
    <source>
        <dbReference type="NCBIfam" id="TIGR00416"/>
    </source>
</evidence>
<feature type="short sequence motif" description="RadA KNRFG motif" evidence="11">
    <location>
        <begin position="255"/>
        <end position="259"/>
    </location>
</feature>
<keyword evidence="6 13" id="KW-0862">Zinc</keyword>
<dbReference type="Gene3D" id="3.30.230.10">
    <property type="match status" value="1"/>
</dbReference>
<feature type="region of interest" description="Lon-protease-like" evidence="11">
    <location>
        <begin position="354"/>
        <end position="468"/>
    </location>
</feature>
<keyword evidence="1 11" id="KW-0479">Metal-binding</keyword>
<feature type="domain" description="RecA family profile 1" evidence="14">
    <location>
        <begin position="69"/>
        <end position="218"/>
    </location>
</feature>
<dbReference type="GO" id="GO:0005829">
    <property type="term" value="C:cytosol"/>
    <property type="evidence" value="ECO:0007669"/>
    <property type="project" value="TreeGrafter"/>
</dbReference>
<comment type="function">
    <text evidence="11">Plays a role in repairing double-strand DNA breaks, probably involving stabilizing or processing branched DNA or blocked replication forks.</text>
</comment>
<dbReference type="GO" id="GO:0000725">
    <property type="term" value="P:recombinational repair"/>
    <property type="evidence" value="ECO:0007669"/>
    <property type="project" value="UniProtKB-UniRule"/>
</dbReference>
<dbReference type="NCBIfam" id="TIGR00416">
    <property type="entry name" value="sms"/>
    <property type="match status" value="1"/>
</dbReference>
<evidence type="ECO:0000256" key="11">
    <source>
        <dbReference type="HAMAP-Rule" id="MF_01498"/>
    </source>
</evidence>
<evidence type="ECO:0000313" key="15">
    <source>
        <dbReference type="EMBL" id="NJP35974.1"/>
    </source>
</evidence>
<protein>
    <recommendedName>
        <fullName evidence="11 12">DNA repair protein RadA</fullName>
    </recommendedName>
</protein>
<dbReference type="Pfam" id="PF18073">
    <property type="entry name" value="Zn_ribbon_LapB"/>
    <property type="match status" value="1"/>
</dbReference>
<evidence type="ECO:0000256" key="9">
    <source>
        <dbReference type="ARBA" id="ARBA00023125"/>
    </source>
</evidence>
<evidence type="ECO:0000256" key="3">
    <source>
        <dbReference type="ARBA" id="ARBA00022763"/>
    </source>
</evidence>
<dbReference type="PANTHER" id="PTHR32472:SF10">
    <property type="entry name" value="DNA REPAIR PROTEIN RADA-LIKE PROTEIN"/>
    <property type="match status" value="1"/>
</dbReference>
<dbReference type="AlphaFoldDB" id="A0A969PR15"/>
<dbReference type="PROSITE" id="PS50162">
    <property type="entry name" value="RECA_2"/>
    <property type="match status" value="1"/>
</dbReference>
<dbReference type="GO" id="GO:0008270">
    <property type="term" value="F:zinc ion binding"/>
    <property type="evidence" value="ECO:0007669"/>
    <property type="project" value="UniProtKB-KW"/>
</dbReference>
<dbReference type="Pfam" id="PF13481">
    <property type="entry name" value="AAA_25"/>
    <property type="match status" value="1"/>
</dbReference>
<comment type="similarity">
    <text evidence="11 13">Belongs to the RecA family. RadA subfamily.</text>
</comment>
<dbReference type="HAMAP" id="MF_01498">
    <property type="entry name" value="RadA_bact"/>
    <property type="match status" value="1"/>
</dbReference>
<dbReference type="Proteomes" id="UP000752012">
    <property type="component" value="Unassembled WGS sequence"/>
</dbReference>
<dbReference type="Pfam" id="PF13541">
    <property type="entry name" value="ChlI"/>
    <property type="match status" value="1"/>
</dbReference>
<keyword evidence="9 11" id="KW-0238">DNA-binding</keyword>
<name>A0A969PR15_9BACI</name>
<dbReference type="PRINTS" id="PR01874">
    <property type="entry name" value="DNAREPAIRADA"/>
</dbReference>
<dbReference type="InterPro" id="IPR004504">
    <property type="entry name" value="DNA_repair_RadA"/>
</dbReference>
<keyword evidence="7 11" id="KW-0067">ATP-binding</keyword>
<comment type="domain">
    <text evidence="11">The middle region has homology to RecA with ATPase motifs including the RadA KNRFG motif, while the C-terminus is homologous to Lon protease.</text>
</comment>
<dbReference type="SUPFAM" id="SSF54211">
    <property type="entry name" value="Ribosomal protein S5 domain 2-like"/>
    <property type="match status" value="1"/>
</dbReference>
<feature type="binding site" evidence="11">
    <location>
        <begin position="98"/>
        <end position="105"/>
    </location>
    <ligand>
        <name>ATP</name>
        <dbReference type="ChEBI" id="CHEBI:30616"/>
    </ligand>
</feature>
<dbReference type="FunFam" id="3.40.50.300:FF:000050">
    <property type="entry name" value="DNA repair protein RadA"/>
    <property type="match status" value="1"/>
</dbReference>
<evidence type="ECO:0000256" key="6">
    <source>
        <dbReference type="ARBA" id="ARBA00022833"/>
    </source>
</evidence>
<keyword evidence="8 11" id="KW-0346">Stress response</keyword>
<keyword evidence="5" id="KW-0378">Hydrolase</keyword>
<evidence type="ECO:0000256" key="1">
    <source>
        <dbReference type="ARBA" id="ARBA00022723"/>
    </source>
</evidence>
<keyword evidence="10 11" id="KW-0234">DNA repair</keyword>
<evidence type="ECO:0000256" key="7">
    <source>
        <dbReference type="ARBA" id="ARBA00022840"/>
    </source>
</evidence>
<dbReference type="InterPro" id="IPR003593">
    <property type="entry name" value="AAA+_ATPase"/>
</dbReference>
<reference evidence="15 16" key="1">
    <citation type="submission" date="2020-03" db="EMBL/GenBank/DDBJ databases">
        <title>Assessment of the enzymatic potential of alkaline-tolerant lipase obtained from Bacillus luteus H11 (technogenic soil) for the bioremediation of saline soils contaminated with petroleum substances.</title>
        <authorList>
            <person name="Kalwasinska A."/>
        </authorList>
    </citation>
    <scope>NUCLEOTIDE SEQUENCE [LARGE SCALE GENOMIC DNA]</scope>
    <source>
        <strain evidence="15 16">H11</strain>
    </source>
</reference>
<dbReference type="EMBL" id="JAATHJ010000001">
    <property type="protein sequence ID" value="NJP35974.1"/>
    <property type="molecule type" value="Genomic_DNA"/>
</dbReference>
<dbReference type="InterPro" id="IPR041166">
    <property type="entry name" value="Rubredoxin_2"/>
</dbReference>
<organism evidence="15 16">
    <name type="scientific">Alkalicoccus luteus</name>
    <dbReference type="NCBI Taxonomy" id="1237094"/>
    <lineage>
        <taxon>Bacteria</taxon>
        <taxon>Bacillati</taxon>
        <taxon>Bacillota</taxon>
        <taxon>Bacilli</taxon>
        <taxon>Bacillales</taxon>
        <taxon>Bacillaceae</taxon>
        <taxon>Alkalicoccus</taxon>
    </lineage>
</organism>
<dbReference type="CDD" id="cd01121">
    <property type="entry name" value="RadA_SMS_N"/>
    <property type="match status" value="1"/>
</dbReference>
<evidence type="ECO:0000256" key="8">
    <source>
        <dbReference type="ARBA" id="ARBA00023016"/>
    </source>
</evidence>
<dbReference type="GO" id="GO:0003684">
    <property type="term" value="F:damaged DNA binding"/>
    <property type="evidence" value="ECO:0007669"/>
    <property type="project" value="InterPro"/>
</dbReference>
<dbReference type="InterPro" id="IPR020568">
    <property type="entry name" value="Ribosomal_Su5_D2-typ_SF"/>
</dbReference>
<gene>
    <name evidence="11 15" type="primary">radA</name>
    <name evidence="15" type="ORF">HCN83_00040</name>
</gene>
<dbReference type="PANTHER" id="PTHR32472">
    <property type="entry name" value="DNA REPAIR PROTEIN RADA"/>
    <property type="match status" value="1"/>
</dbReference>
<comment type="caution">
    <text evidence="15">The sequence shown here is derived from an EMBL/GenBank/DDBJ whole genome shotgun (WGS) entry which is preliminary data.</text>
</comment>
<keyword evidence="16" id="KW-1185">Reference proteome</keyword>
<accession>A0A969PR15</accession>
<comment type="function">
    <text evidence="13">DNA-dependent ATPase involved in processing of recombination intermediates, plays a role in repairing DNA breaks. Stimulates the branch migration of RecA-mediated strand transfer reactions, allowing the 3' invading strand to extend heteroduplex DNA faster. Binds ssDNA in the presence of ADP but not other nucleotides, has ATPase activity that is stimulated by ssDNA and various branched DNA structures, but inhibited by SSB. Does not have RecA's homology-searching function.</text>
</comment>
<keyword evidence="2 11" id="KW-0547">Nucleotide-binding</keyword>
<dbReference type="GO" id="GO:0005524">
    <property type="term" value="F:ATP binding"/>
    <property type="evidence" value="ECO:0007669"/>
    <property type="project" value="UniProtKB-UniRule"/>
</dbReference>
<sequence length="468" mass="51068">MAKQKTKFVCQECGYESTKWMGKCPGCQQWNTLVEEMEAAPKAKRRGFVTSDGPRKVKPEPITKIERREEARSSTHIDELNRVLGGGIVPGSLVLVGGDPGIGKSTLLLQVSAMLASHKKRVLYISGEESVRQTKLRADRLGIEEDELLVLAETDVQIIERVIEEMDPALVIIDSIQTVHLEDVTSAPGSVSQVRECTSSFMRIAKTKGIAIFLVGHVTKQGAIAGPRILEHMVDTVLYFEGEQHHTYRILRAVKNRFGSTNEIGIFEMKESGLEEVLNPSEIFLEERSAGAAGSAVVASMEGTRTVLVEIQSLISPTSFGNPRRMATGVDHNRISLIMAVLEKRVGMMLQNQDAYIKVAGGVKLDEPSIDLAITVAIASSFRDVPTEPGDVIIGEVGLTGEVRRVSRIEQRVQEAAKLGFTRVIVPAKCLEGWEPPSSIQVTGVRTVSEALEVTLGGKTRGTPSFEL</sequence>
<dbReference type="GO" id="GO:0016787">
    <property type="term" value="F:hydrolase activity"/>
    <property type="evidence" value="ECO:0007669"/>
    <property type="project" value="UniProtKB-KW"/>
</dbReference>
<evidence type="ECO:0000256" key="2">
    <source>
        <dbReference type="ARBA" id="ARBA00022741"/>
    </source>
</evidence>